<proteinExistence type="predicted"/>
<protein>
    <submittedName>
        <fullName evidence="1">Uncharacterized protein</fullName>
    </submittedName>
</protein>
<evidence type="ECO:0000313" key="1">
    <source>
        <dbReference type="EMBL" id="CAG5153003.1"/>
    </source>
</evidence>
<gene>
    <name evidence="1" type="ORF">ALTATR162_LOCUS2996</name>
</gene>
<keyword evidence="2" id="KW-1185">Reference proteome</keyword>
<comment type="caution">
    <text evidence="1">The sequence shown here is derived from an EMBL/GenBank/DDBJ whole genome shotgun (WGS) entry which is preliminary data.</text>
</comment>
<dbReference type="OrthoDB" id="3687781at2759"/>
<evidence type="ECO:0000313" key="2">
    <source>
        <dbReference type="Proteomes" id="UP000676310"/>
    </source>
</evidence>
<dbReference type="RefSeq" id="XP_043166537.1">
    <property type="nucleotide sequence ID" value="XM_043310602.1"/>
</dbReference>
<dbReference type="Proteomes" id="UP000676310">
    <property type="component" value="Unassembled WGS sequence"/>
</dbReference>
<sequence>MELLISRAYMRISSPPTKDEFELAMATRLAHASFGKDPVTYIAADVPALSDYLVENPPSVKCLVSNRDKDHFSDFTQFYRMELAEKYPPLSVIGLPTWQLLLDGERGQLSLKAQSLQHIIDSIREQATKVPGDGRRAQPLENGLRHGNADLRNEDPTSYHPCPHLIHNLNDGNLDGGFGWNIGQFNVDSLNGDCIRAWEDISASLAFQCDNEKVAERFPDPVNHGACEGSLETIADLYSWDEFWINQDVSAPWDFEQDESMLEFDVIASKVPAV</sequence>
<organism evidence="1 2">
    <name type="scientific">Alternaria atra</name>
    <dbReference type="NCBI Taxonomy" id="119953"/>
    <lineage>
        <taxon>Eukaryota</taxon>
        <taxon>Fungi</taxon>
        <taxon>Dikarya</taxon>
        <taxon>Ascomycota</taxon>
        <taxon>Pezizomycotina</taxon>
        <taxon>Dothideomycetes</taxon>
        <taxon>Pleosporomycetidae</taxon>
        <taxon>Pleosporales</taxon>
        <taxon>Pleosporineae</taxon>
        <taxon>Pleosporaceae</taxon>
        <taxon>Alternaria</taxon>
        <taxon>Alternaria sect. Ulocladioides</taxon>
    </lineage>
</organism>
<dbReference type="AlphaFoldDB" id="A0A8J2HXU6"/>
<dbReference type="GeneID" id="67014502"/>
<dbReference type="EMBL" id="CAJRGZ010000016">
    <property type="protein sequence ID" value="CAG5153003.1"/>
    <property type="molecule type" value="Genomic_DNA"/>
</dbReference>
<name>A0A8J2HXU6_9PLEO</name>
<reference evidence="1" key="1">
    <citation type="submission" date="2021-05" db="EMBL/GenBank/DDBJ databases">
        <authorList>
            <person name="Stam R."/>
        </authorList>
    </citation>
    <scope>NUCLEOTIDE SEQUENCE</scope>
    <source>
        <strain evidence="1">CS162</strain>
    </source>
</reference>
<accession>A0A8J2HXU6</accession>